<dbReference type="RefSeq" id="WP_074966133.1">
    <property type="nucleotide sequence ID" value="NZ_CBCRYP010000001.1"/>
</dbReference>
<gene>
    <name evidence="7" type="ORF">SAMN04488021_102158</name>
</gene>
<sequence length="275" mass="30023">MTPCTIILPAHDEAGYIDSCLDHLLAQDHDGPVAVVVVANGCTDDTAARARAQAPRFAARGWSLRVEELTQGGKIGALNHGDACAGPGVRLYLDADIHMGPRLLSGIMRALDGNEPRYAGGRLVVAPARSPVSRAYARFWQKLPFVAQGVTGAGLFAVNQAGRARWGAFPQIISDDTFARLQFSESERFLVDEPYRWPLVEGFSPLVRVRRRQDMGVAEIARLFPELPPRQGHVRPSRGELLRLAVRDPVGFATYAAVALAVRLGRNRQGWARGR</sequence>
<dbReference type="Pfam" id="PF00535">
    <property type="entry name" value="Glycos_transf_2"/>
    <property type="match status" value="1"/>
</dbReference>
<dbReference type="Proteomes" id="UP000183635">
    <property type="component" value="Unassembled WGS sequence"/>
</dbReference>
<evidence type="ECO:0000256" key="3">
    <source>
        <dbReference type="ARBA" id="ARBA00022676"/>
    </source>
</evidence>
<dbReference type="InterPro" id="IPR001173">
    <property type="entry name" value="Glyco_trans_2-like"/>
</dbReference>
<keyword evidence="8" id="KW-1185">Reference proteome</keyword>
<evidence type="ECO:0000256" key="2">
    <source>
        <dbReference type="ARBA" id="ARBA00022475"/>
    </source>
</evidence>
<evidence type="ECO:0000313" key="7">
    <source>
        <dbReference type="EMBL" id="SFH17954.1"/>
    </source>
</evidence>
<dbReference type="Gene3D" id="3.90.550.10">
    <property type="entry name" value="Spore Coat Polysaccharide Biosynthesis Protein SpsA, Chain A"/>
    <property type="match status" value="1"/>
</dbReference>
<dbReference type="GO" id="GO:0016757">
    <property type="term" value="F:glycosyltransferase activity"/>
    <property type="evidence" value="ECO:0007669"/>
    <property type="project" value="UniProtKB-KW"/>
</dbReference>
<keyword evidence="2" id="KW-1003">Cell membrane</keyword>
<comment type="subcellular location">
    <subcellularLocation>
        <location evidence="1">Cell membrane</location>
    </subcellularLocation>
</comment>
<name>A0A1I2XWU9_9RHOB</name>
<dbReference type="AlphaFoldDB" id="A0A1I2XWU9"/>
<protein>
    <submittedName>
        <fullName evidence="7">Glycosyl transferase family 2</fullName>
    </submittedName>
</protein>
<organism evidence="7 8">
    <name type="scientific">Paracoccus aminovorans</name>
    <dbReference type="NCBI Taxonomy" id="34004"/>
    <lineage>
        <taxon>Bacteria</taxon>
        <taxon>Pseudomonadati</taxon>
        <taxon>Pseudomonadota</taxon>
        <taxon>Alphaproteobacteria</taxon>
        <taxon>Rhodobacterales</taxon>
        <taxon>Paracoccaceae</taxon>
        <taxon>Paracoccus</taxon>
    </lineage>
</organism>
<proteinExistence type="predicted"/>
<keyword evidence="5" id="KW-0472">Membrane</keyword>
<evidence type="ECO:0000313" key="8">
    <source>
        <dbReference type="Proteomes" id="UP000183635"/>
    </source>
</evidence>
<evidence type="ECO:0000256" key="1">
    <source>
        <dbReference type="ARBA" id="ARBA00004236"/>
    </source>
</evidence>
<dbReference type="PANTHER" id="PTHR43646:SF2">
    <property type="entry name" value="GLYCOSYLTRANSFERASE 2-LIKE DOMAIN-CONTAINING PROTEIN"/>
    <property type="match status" value="1"/>
</dbReference>
<dbReference type="SUPFAM" id="SSF53448">
    <property type="entry name" value="Nucleotide-diphospho-sugar transferases"/>
    <property type="match status" value="1"/>
</dbReference>
<evidence type="ECO:0000256" key="4">
    <source>
        <dbReference type="ARBA" id="ARBA00022679"/>
    </source>
</evidence>
<reference evidence="7 8" key="1">
    <citation type="submission" date="2016-10" db="EMBL/GenBank/DDBJ databases">
        <authorList>
            <person name="de Groot N.N."/>
        </authorList>
    </citation>
    <scope>NUCLEOTIDE SEQUENCE [LARGE SCALE GENOMIC DNA]</scope>
    <source>
        <strain evidence="7 8">DSM 8537</strain>
    </source>
</reference>
<dbReference type="PANTHER" id="PTHR43646">
    <property type="entry name" value="GLYCOSYLTRANSFERASE"/>
    <property type="match status" value="1"/>
</dbReference>
<dbReference type="STRING" id="34004.SAMN04488021_102158"/>
<accession>A0A1I2XWU9</accession>
<dbReference type="OrthoDB" id="9797391at2"/>
<evidence type="ECO:0000256" key="5">
    <source>
        <dbReference type="ARBA" id="ARBA00023136"/>
    </source>
</evidence>
<dbReference type="InterPro" id="IPR029044">
    <property type="entry name" value="Nucleotide-diphossugar_trans"/>
</dbReference>
<evidence type="ECO:0000259" key="6">
    <source>
        <dbReference type="Pfam" id="PF00535"/>
    </source>
</evidence>
<dbReference type="EMBL" id="FOPU01000002">
    <property type="protein sequence ID" value="SFH17954.1"/>
    <property type="molecule type" value="Genomic_DNA"/>
</dbReference>
<keyword evidence="3" id="KW-0328">Glycosyltransferase</keyword>
<keyword evidence="4 7" id="KW-0808">Transferase</keyword>
<dbReference type="GO" id="GO:0005886">
    <property type="term" value="C:plasma membrane"/>
    <property type="evidence" value="ECO:0007669"/>
    <property type="project" value="UniProtKB-SubCell"/>
</dbReference>
<feature type="domain" description="Glycosyltransferase 2-like" evidence="6">
    <location>
        <begin position="5"/>
        <end position="130"/>
    </location>
</feature>